<dbReference type="InterPro" id="IPR014710">
    <property type="entry name" value="RmlC-like_jellyroll"/>
</dbReference>
<dbReference type="Gene3D" id="2.60.120.10">
    <property type="entry name" value="Jelly Rolls"/>
    <property type="match status" value="1"/>
</dbReference>
<dbReference type="PROSITE" id="PS50042">
    <property type="entry name" value="CNMP_BINDING_3"/>
    <property type="match status" value="1"/>
</dbReference>
<dbReference type="AlphaFoldDB" id="A0A7C4LLM9"/>
<gene>
    <name evidence="2" type="ORF">ENS64_13015</name>
</gene>
<dbReference type="InterPro" id="IPR018490">
    <property type="entry name" value="cNMP-bd_dom_sf"/>
</dbReference>
<reference evidence="2" key="1">
    <citation type="journal article" date="2020" name="mSystems">
        <title>Genome- and Community-Level Interaction Insights into Carbon Utilization and Element Cycling Functions of Hydrothermarchaeota in Hydrothermal Sediment.</title>
        <authorList>
            <person name="Zhou Z."/>
            <person name="Liu Y."/>
            <person name="Xu W."/>
            <person name="Pan J."/>
            <person name="Luo Z.H."/>
            <person name="Li M."/>
        </authorList>
    </citation>
    <scope>NUCLEOTIDE SEQUENCE [LARGE SCALE GENOMIC DNA]</scope>
    <source>
        <strain evidence="2">SpSt-508</strain>
    </source>
</reference>
<dbReference type="InterPro" id="IPR000595">
    <property type="entry name" value="cNMP-bd_dom"/>
</dbReference>
<dbReference type="SUPFAM" id="SSF51206">
    <property type="entry name" value="cAMP-binding domain-like"/>
    <property type="match status" value="1"/>
</dbReference>
<dbReference type="CDD" id="cd00038">
    <property type="entry name" value="CAP_ED"/>
    <property type="match status" value="1"/>
</dbReference>
<organism evidence="2">
    <name type="scientific">Schlesneria paludicola</name>
    <dbReference type="NCBI Taxonomy" id="360056"/>
    <lineage>
        <taxon>Bacteria</taxon>
        <taxon>Pseudomonadati</taxon>
        <taxon>Planctomycetota</taxon>
        <taxon>Planctomycetia</taxon>
        <taxon>Planctomycetales</taxon>
        <taxon>Planctomycetaceae</taxon>
        <taxon>Schlesneria</taxon>
    </lineage>
</organism>
<protein>
    <submittedName>
        <fullName evidence="2">Cyclic nucleotide-binding domain-containing protein</fullName>
    </submittedName>
</protein>
<feature type="domain" description="Cyclic nucleotide-binding" evidence="1">
    <location>
        <begin position="12"/>
        <end position="114"/>
    </location>
</feature>
<proteinExistence type="predicted"/>
<dbReference type="InterPro" id="IPR050397">
    <property type="entry name" value="Env_Response_Regulators"/>
</dbReference>
<evidence type="ECO:0000259" key="1">
    <source>
        <dbReference type="PROSITE" id="PS50042"/>
    </source>
</evidence>
<dbReference type="GO" id="GO:0003700">
    <property type="term" value="F:DNA-binding transcription factor activity"/>
    <property type="evidence" value="ECO:0007669"/>
    <property type="project" value="TreeGrafter"/>
</dbReference>
<dbReference type="SMART" id="SM00100">
    <property type="entry name" value="cNMP"/>
    <property type="match status" value="1"/>
</dbReference>
<sequence>MEWPEKVQNGDFVRGLPQNVRSQLIRLAQRKSYPAGSVIFHEGTVHEFVHLIVEGRVRLEIEVPQRGRMSVLTVGPGDVLAWSPLFGHSPMTATASAIDDVETLAFSGAELRQLCQSNHDVGYAVMHQLALALSRRLVATRRELLNVIC</sequence>
<name>A0A7C4LLM9_9PLAN</name>
<dbReference type="PANTHER" id="PTHR24567">
    <property type="entry name" value="CRP FAMILY TRANSCRIPTIONAL REGULATORY PROTEIN"/>
    <property type="match status" value="1"/>
</dbReference>
<comment type="caution">
    <text evidence="2">The sequence shown here is derived from an EMBL/GenBank/DDBJ whole genome shotgun (WGS) entry which is preliminary data.</text>
</comment>
<evidence type="ECO:0000313" key="2">
    <source>
        <dbReference type="EMBL" id="HGT40162.1"/>
    </source>
</evidence>
<dbReference type="PANTHER" id="PTHR24567:SF74">
    <property type="entry name" value="HTH-TYPE TRANSCRIPTIONAL REGULATOR ARCR"/>
    <property type="match status" value="1"/>
</dbReference>
<dbReference type="Pfam" id="PF00027">
    <property type="entry name" value="cNMP_binding"/>
    <property type="match status" value="1"/>
</dbReference>
<accession>A0A7C4LLM9</accession>
<dbReference type="GO" id="GO:0005829">
    <property type="term" value="C:cytosol"/>
    <property type="evidence" value="ECO:0007669"/>
    <property type="project" value="TreeGrafter"/>
</dbReference>
<dbReference type="EMBL" id="DSVQ01000016">
    <property type="protein sequence ID" value="HGT40162.1"/>
    <property type="molecule type" value="Genomic_DNA"/>
</dbReference>